<dbReference type="CDD" id="cd07043">
    <property type="entry name" value="STAS_anti-anti-sigma_factors"/>
    <property type="match status" value="1"/>
</dbReference>
<comment type="caution">
    <text evidence="4">The sequence shown here is derived from an EMBL/GenBank/DDBJ whole genome shotgun (WGS) entry which is preliminary data.</text>
</comment>
<dbReference type="PANTHER" id="PTHR33495:SF2">
    <property type="entry name" value="ANTI-SIGMA FACTOR ANTAGONIST TM_1081-RELATED"/>
    <property type="match status" value="1"/>
</dbReference>
<reference evidence="4 5" key="1">
    <citation type="submission" date="2021-12" db="EMBL/GenBank/DDBJ databases">
        <title>Genome sequence of Kibdelosporangium philippinense ATCC 49844.</title>
        <authorList>
            <person name="Fedorov E.A."/>
            <person name="Omeragic M."/>
            <person name="Shalygina K.F."/>
            <person name="Maclea K.S."/>
        </authorList>
    </citation>
    <scope>NUCLEOTIDE SEQUENCE [LARGE SCALE GENOMIC DNA]</scope>
    <source>
        <strain evidence="4 5">ATCC 49844</strain>
    </source>
</reference>
<evidence type="ECO:0000256" key="1">
    <source>
        <dbReference type="ARBA" id="ARBA00009013"/>
    </source>
</evidence>
<dbReference type="NCBIfam" id="TIGR00377">
    <property type="entry name" value="ant_ant_sig"/>
    <property type="match status" value="1"/>
</dbReference>
<gene>
    <name evidence="4" type="ORF">LWC34_09585</name>
</gene>
<evidence type="ECO:0000313" key="4">
    <source>
        <dbReference type="EMBL" id="MCE7003077.1"/>
    </source>
</evidence>
<protein>
    <recommendedName>
        <fullName evidence="2">Anti-sigma factor antagonist</fullName>
    </recommendedName>
</protein>
<keyword evidence="5" id="KW-1185">Reference proteome</keyword>
<dbReference type="InterPro" id="IPR036513">
    <property type="entry name" value="STAS_dom_sf"/>
</dbReference>
<dbReference type="Pfam" id="PF01740">
    <property type="entry name" value="STAS"/>
    <property type="match status" value="1"/>
</dbReference>
<dbReference type="RefSeq" id="WP_233724638.1">
    <property type="nucleotide sequence ID" value="NZ_JAJVCN010000001.1"/>
</dbReference>
<dbReference type="InterPro" id="IPR003658">
    <property type="entry name" value="Anti-sigma_ant"/>
</dbReference>
<evidence type="ECO:0000256" key="2">
    <source>
        <dbReference type="RuleBase" id="RU003749"/>
    </source>
</evidence>
<sequence length="116" mass="12393">MTDARPELTCDVNSDEQTTVVHIAGEIDISTQELFDEAVHAGLDGPSPLVILDLAEVTFLGSIGLRILILAHNEAESAARQLRIVEGSEAVKRVMAITGLAQILALYPTVEEARSA</sequence>
<dbReference type="PANTHER" id="PTHR33495">
    <property type="entry name" value="ANTI-SIGMA FACTOR ANTAGONIST TM_1081-RELATED-RELATED"/>
    <property type="match status" value="1"/>
</dbReference>
<dbReference type="SUPFAM" id="SSF52091">
    <property type="entry name" value="SpoIIaa-like"/>
    <property type="match status" value="1"/>
</dbReference>
<proteinExistence type="inferred from homology"/>
<accession>A0ABS8Z6F9</accession>
<dbReference type="EMBL" id="JAJVCN010000001">
    <property type="protein sequence ID" value="MCE7003077.1"/>
    <property type="molecule type" value="Genomic_DNA"/>
</dbReference>
<comment type="similarity">
    <text evidence="1 2">Belongs to the anti-sigma-factor antagonist family.</text>
</comment>
<organism evidence="4 5">
    <name type="scientific">Kibdelosporangium philippinense</name>
    <dbReference type="NCBI Taxonomy" id="211113"/>
    <lineage>
        <taxon>Bacteria</taxon>
        <taxon>Bacillati</taxon>
        <taxon>Actinomycetota</taxon>
        <taxon>Actinomycetes</taxon>
        <taxon>Pseudonocardiales</taxon>
        <taxon>Pseudonocardiaceae</taxon>
        <taxon>Kibdelosporangium</taxon>
    </lineage>
</organism>
<dbReference type="InterPro" id="IPR002645">
    <property type="entry name" value="STAS_dom"/>
</dbReference>
<dbReference type="Proteomes" id="UP001521150">
    <property type="component" value="Unassembled WGS sequence"/>
</dbReference>
<feature type="domain" description="STAS" evidence="3">
    <location>
        <begin position="8"/>
        <end position="116"/>
    </location>
</feature>
<name>A0ABS8Z6F9_9PSEU</name>
<evidence type="ECO:0000313" key="5">
    <source>
        <dbReference type="Proteomes" id="UP001521150"/>
    </source>
</evidence>
<dbReference type="Gene3D" id="3.30.750.24">
    <property type="entry name" value="STAS domain"/>
    <property type="match status" value="1"/>
</dbReference>
<evidence type="ECO:0000259" key="3">
    <source>
        <dbReference type="PROSITE" id="PS50801"/>
    </source>
</evidence>
<dbReference type="PROSITE" id="PS50801">
    <property type="entry name" value="STAS"/>
    <property type="match status" value="1"/>
</dbReference>